<dbReference type="RefSeq" id="WP_244676543.1">
    <property type="nucleotide sequence ID" value="NZ_CP095046.1"/>
</dbReference>
<protein>
    <submittedName>
        <fullName evidence="1">Uncharacterized protein</fullName>
    </submittedName>
</protein>
<evidence type="ECO:0000313" key="2">
    <source>
        <dbReference type="Proteomes" id="UP000831796"/>
    </source>
</evidence>
<dbReference type="KEGG" id="hcu:MUN79_04250"/>
<dbReference type="Proteomes" id="UP000831796">
    <property type="component" value="Chromosome"/>
</dbReference>
<proteinExistence type="predicted"/>
<gene>
    <name evidence="1" type="ORF">MUN79_04250</name>
</gene>
<keyword evidence="2" id="KW-1185">Reference proteome</keyword>
<dbReference type="AlphaFoldDB" id="A0A8T9QCA4"/>
<evidence type="ECO:0000313" key="1">
    <source>
        <dbReference type="EMBL" id="UOQ73189.1"/>
    </source>
</evidence>
<organism evidence="1 2">
    <name type="scientific">Hymenobacter cellulosilyticus</name>
    <dbReference type="NCBI Taxonomy" id="2932248"/>
    <lineage>
        <taxon>Bacteria</taxon>
        <taxon>Pseudomonadati</taxon>
        <taxon>Bacteroidota</taxon>
        <taxon>Cytophagia</taxon>
        <taxon>Cytophagales</taxon>
        <taxon>Hymenobacteraceae</taxon>
        <taxon>Hymenobacter</taxon>
    </lineage>
</organism>
<sequence length="97" mass="11394">MEELKAKAYAATLKLMSNPSEEHEIDYQRLKGYRLQDLAVEFNQLSIVMQNGRRSHFFRVGHNIGLPPKNAPMLPMFHYDVEFSPTGEVWDDFFKQF</sequence>
<reference evidence="1" key="1">
    <citation type="submission" date="2022-04" db="EMBL/GenBank/DDBJ databases">
        <title>Hymenobacter sp. isolated from the air.</title>
        <authorList>
            <person name="Won M."/>
            <person name="Lee C.-M."/>
            <person name="Woen H.-Y."/>
            <person name="Kwon S.-W."/>
        </authorList>
    </citation>
    <scope>NUCLEOTIDE SEQUENCE</scope>
    <source>
        <strain evidence="1">5116S-3</strain>
    </source>
</reference>
<accession>A0A8T9QCA4</accession>
<name>A0A8T9QCA4_9BACT</name>
<dbReference type="EMBL" id="CP095046">
    <property type="protein sequence ID" value="UOQ73189.1"/>
    <property type="molecule type" value="Genomic_DNA"/>
</dbReference>